<dbReference type="EMBL" id="KZ678128">
    <property type="protein sequence ID" value="PSN74912.1"/>
    <property type="molecule type" value="Genomic_DNA"/>
</dbReference>
<accession>A0A2T2PB69</accession>
<proteinExistence type="predicted"/>
<dbReference type="Proteomes" id="UP000240883">
    <property type="component" value="Unassembled WGS sequence"/>
</dbReference>
<keyword evidence="2" id="KW-1185">Reference proteome</keyword>
<sequence>MIHLGPRGIWRLGWIKRAWNVVVDDDVSLYPYQMNWSVWPFGLTLTCATHFCSTWSTFQSSFPALHACPASPWSLQSHT</sequence>
<evidence type="ECO:0000313" key="1">
    <source>
        <dbReference type="EMBL" id="PSN74912.1"/>
    </source>
</evidence>
<dbReference type="AlphaFoldDB" id="A0A2T2PB69"/>
<evidence type="ECO:0000313" key="2">
    <source>
        <dbReference type="Proteomes" id="UP000240883"/>
    </source>
</evidence>
<gene>
    <name evidence="1" type="ORF">BS50DRAFT_26789</name>
</gene>
<reference evidence="1 2" key="1">
    <citation type="journal article" date="2018" name="Front. Microbiol.">
        <title>Genome-Wide Analysis of Corynespora cassiicola Leaf Fall Disease Putative Effectors.</title>
        <authorList>
            <person name="Lopez D."/>
            <person name="Ribeiro S."/>
            <person name="Label P."/>
            <person name="Fumanal B."/>
            <person name="Venisse J.S."/>
            <person name="Kohler A."/>
            <person name="de Oliveira R.R."/>
            <person name="Labutti K."/>
            <person name="Lipzen A."/>
            <person name="Lail K."/>
            <person name="Bauer D."/>
            <person name="Ohm R.A."/>
            <person name="Barry K.W."/>
            <person name="Spatafora J."/>
            <person name="Grigoriev I.V."/>
            <person name="Martin F.M."/>
            <person name="Pujade-Renaud V."/>
        </authorList>
    </citation>
    <scope>NUCLEOTIDE SEQUENCE [LARGE SCALE GENOMIC DNA]</scope>
    <source>
        <strain evidence="1 2">Philippines</strain>
    </source>
</reference>
<protein>
    <submittedName>
        <fullName evidence="1">Uncharacterized protein</fullName>
    </submittedName>
</protein>
<organism evidence="1 2">
    <name type="scientific">Corynespora cassiicola Philippines</name>
    <dbReference type="NCBI Taxonomy" id="1448308"/>
    <lineage>
        <taxon>Eukaryota</taxon>
        <taxon>Fungi</taxon>
        <taxon>Dikarya</taxon>
        <taxon>Ascomycota</taxon>
        <taxon>Pezizomycotina</taxon>
        <taxon>Dothideomycetes</taxon>
        <taxon>Pleosporomycetidae</taxon>
        <taxon>Pleosporales</taxon>
        <taxon>Corynesporascaceae</taxon>
        <taxon>Corynespora</taxon>
    </lineage>
</organism>
<name>A0A2T2PB69_CORCC</name>